<accession>A0A1G5XB83</accession>
<keyword evidence="2" id="KW-1185">Reference proteome</keyword>
<organism evidence="1 2">
    <name type="scientific">Methanobrevibacter millerae</name>
    <dbReference type="NCBI Taxonomy" id="230361"/>
    <lineage>
        <taxon>Archaea</taxon>
        <taxon>Methanobacteriati</taxon>
        <taxon>Methanobacteriota</taxon>
        <taxon>Methanomada group</taxon>
        <taxon>Methanobacteria</taxon>
        <taxon>Methanobacteriales</taxon>
        <taxon>Methanobacteriaceae</taxon>
        <taxon>Methanobrevibacter</taxon>
    </lineage>
</organism>
<gene>
    <name evidence="1" type="ORF">SAMN02910315_02093</name>
</gene>
<reference evidence="1 2" key="1">
    <citation type="submission" date="2016-10" db="EMBL/GenBank/DDBJ databases">
        <authorList>
            <person name="Varghese N."/>
            <person name="Submissions S."/>
        </authorList>
    </citation>
    <scope>NUCLEOTIDE SEQUENCE [LARGE SCALE GENOMIC DNA]</scope>
    <source>
        <strain evidence="1 2">DSM 16643</strain>
    </source>
</reference>
<protein>
    <submittedName>
        <fullName evidence="1">Uncharacterized protein</fullName>
    </submittedName>
</protein>
<dbReference type="AlphaFoldDB" id="A0A1G5XB83"/>
<dbReference type="EMBL" id="FMXB01000020">
    <property type="protein sequence ID" value="SDA67522.1"/>
    <property type="molecule type" value="Genomic_DNA"/>
</dbReference>
<sequence length="41" mass="4688">MDEMKDVLDVVSKNIDENGHATFNEKTIKMITTITAKFNMN</sequence>
<dbReference type="Proteomes" id="UP000323439">
    <property type="component" value="Unassembled WGS sequence"/>
</dbReference>
<name>A0A1G5XB83_9EURY</name>
<evidence type="ECO:0000313" key="1">
    <source>
        <dbReference type="EMBL" id="SDA67522.1"/>
    </source>
</evidence>
<dbReference type="RefSeq" id="WP_262492229.1">
    <property type="nucleotide sequence ID" value="NZ_FMXB01000020.1"/>
</dbReference>
<proteinExistence type="predicted"/>
<evidence type="ECO:0000313" key="2">
    <source>
        <dbReference type="Proteomes" id="UP000323439"/>
    </source>
</evidence>